<dbReference type="Pfam" id="PF08327">
    <property type="entry name" value="AHSA1"/>
    <property type="match status" value="1"/>
</dbReference>
<organism evidence="5 6">
    <name type="scientific">Cucurbitaria berberidis CBS 394.84</name>
    <dbReference type="NCBI Taxonomy" id="1168544"/>
    <lineage>
        <taxon>Eukaryota</taxon>
        <taxon>Fungi</taxon>
        <taxon>Dikarya</taxon>
        <taxon>Ascomycota</taxon>
        <taxon>Pezizomycotina</taxon>
        <taxon>Dothideomycetes</taxon>
        <taxon>Pleosporomycetidae</taxon>
        <taxon>Pleosporales</taxon>
        <taxon>Pleosporineae</taxon>
        <taxon>Cucurbitariaceae</taxon>
        <taxon>Cucurbitaria</taxon>
    </lineage>
</organism>
<dbReference type="GO" id="GO:0001671">
    <property type="term" value="F:ATPase activator activity"/>
    <property type="evidence" value="ECO:0007669"/>
    <property type="project" value="InterPro"/>
</dbReference>
<gene>
    <name evidence="5" type="ORF">K460DRAFT_405421</name>
</gene>
<comment type="similarity">
    <text evidence="1">Belongs to the AHA1 family.</text>
</comment>
<feature type="transmembrane region" description="Helical" evidence="3">
    <location>
        <begin position="359"/>
        <end position="378"/>
    </location>
</feature>
<feature type="transmembrane region" description="Helical" evidence="3">
    <location>
        <begin position="482"/>
        <end position="505"/>
    </location>
</feature>
<feature type="transmembrane region" description="Helical" evidence="3">
    <location>
        <begin position="331"/>
        <end position="347"/>
    </location>
</feature>
<dbReference type="InterPro" id="IPR053018">
    <property type="entry name" value="Elsinochrome_Biosynth-Asso"/>
</dbReference>
<keyword evidence="3" id="KW-0812">Transmembrane</keyword>
<dbReference type="PANTHER" id="PTHR37577:SF1">
    <property type="entry name" value="INTEGRAL MEMBRANE PROTEIN"/>
    <property type="match status" value="1"/>
</dbReference>
<accession>A0A9P4L7N1</accession>
<name>A0A9P4L7N1_9PLEO</name>
<dbReference type="SUPFAM" id="SSF103111">
    <property type="entry name" value="Activator of Hsp90 ATPase, Aha1"/>
    <property type="match status" value="1"/>
</dbReference>
<protein>
    <recommendedName>
        <fullName evidence="4">Activator of Hsp90 ATPase AHSA1-like N-terminal domain-containing protein</fullName>
    </recommendedName>
</protein>
<dbReference type="GeneID" id="63854096"/>
<dbReference type="PANTHER" id="PTHR37577">
    <property type="entry name" value="INTEGRAL MEMBRANE PROTEIN"/>
    <property type="match status" value="1"/>
</dbReference>
<dbReference type="RefSeq" id="XP_040787713.1">
    <property type="nucleotide sequence ID" value="XM_040936846.1"/>
</dbReference>
<evidence type="ECO:0000313" key="5">
    <source>
        <dbReference type="EMBL" id="KAF1845150.1"/>
    </source>
</evidence>
<dbReference type="InterPro" id="IPR023393">
    <property type="entry name" value="START-like_dom_sf"/>
</dbReference>
<evidence type="ECO:0000259" key="4">
    <source>
        <dbReference type="SMART" id="SM01000"/>
    </source>
</evidence>
<feature type="transmembrane region" description="Helical" evidence="3">
    <location>
        <begin position="178"/>
        <end position="196"/>
    </location>
</feature>
<feature type="region of interest" description="Disordered" evidence="2">
    <location>
        <begin position="666"/>
        <end position="707"/>
    </location>
</feature>
<dbReference type="CDD" id="cd08892">
    <property type="entry name" value="SRPBCC_Aha1"/>
    <property type="match status" value="1"/>
</dbReference>
<dbReference type="InterPro" id="IPR036338">
    <property type="entry name" value="Aha1"/>
</dbReference>
<dbReference type="Pfam" id="PF09229">
    <property type="entry name" value="Aha1_N"/>
    <property type="match status" value="1"/>
</dbReference>
<feature type="transmembrane region" description="Helical" evidence="3">
    <location>
        <begin position="113"/>
        <end position="136"/>
    </location>
</feature>
<feature type="compositionally biased region" description="Low complexity" evidence="2">
    <location>
        <begin position="684"/>
        <end position="707"/>
    </location>
</feature>
<feature type="transmembrane region" description="Helical" evidence="3">
    <location>
        <begin position="305"/>
        <end position="325"/>
    </location>
</feature>
<proteinExistence type="inferred from homology"/>
<dbReference type="SUPFAM" id="SSF55961">
    <property type="entry name" value="Bet v1-like"/>
    <property type="match status" value="1"/>
</dbReference>
<sequence>MGSGSCRYDCSDSPTELSPYPDISGIGVSLSYTLTAGLSLLIVLIYYVFIYRPDIRPFGDPNKQVTTHDKRFTTNPIDRYFLSWRLKRSHQGSHCDWNDPTWKDRTGNALKHCMLILSDFQLVTGLSIIISGFTQLRCGISIYHWHKIVQLAWFSSITHLCCLTFLRDHFRKHKLAQFWRIPGMVILVILLTLALIPTAQYTWYFDDKITREDVILFVSKPAICSFLPHQNPTGFNNRAGNQRAGISITLLIIGMFIRLCQIYQASTDAYLALRDWCSTCSRKLLRRIHSWSNLDSPLPVFSTIFLYRPLLVVFLCYQILFNVVSSKVFEVWWLAVSYAWGALNLWYQKYDIEPESREWTFGQVIAIVLLFAPIAALIEGYLTNVLPSPPLGQQNIPEETHCLVLQPRILSSLHRQEDPIQAPDFLEHDPDYDFYNIFSFSTLIHATLFTIAQICIWTVILLASGVFTPLDAFIIYTPYTLAMSFATCVLLSLILTLGAAELAFVRTRPKSRSAFATMVLHNPNNWHWVNKDVSGWAREYLDKELGQISAEHDGVTAKIDKVVSMDGDVDVSQRKGKVITIFDVKLKLEYSGKNEEGEEASGTITVPEVAHDTEEDEYVFDVDVYSEDSSKQPVKDLVRSKILPQLRTSLAKLGPALMVEHGKDIQHAPGANPASGFSTPKVYSSSSVNKSTGSKSGTSGSQTNSSGAVVNVTTITDSTEFRTDAANLFQTFTDPQRIAAFTRSPPKNFTGAKPGGTFELFGGNVSGEYTELEEPTHIVQKWRLAQWPAGHYSTLSIWFDQNDVDAVTVMRVEWKGVPVGQEEPTKTNWDQYYVRSIKTTFGFGTVL</sequence>
<evidence type="ECO:0000313" key="6">
    <source>
        <dbReference type="Proteomes" id="UP000800039"/>
    </source>
</evidence>
<dbReference type="SMART" id="SM01000">
    <property type="entry name" value="Aha1_N"/>
    <property type="match status" value="1"/>
</dbReference>
<dbReference type="InterPro" id="IPR013538">
    <property type="entry name" value="ASHA1/2-like_C"/>
</dbReference>
<dbReference type="Gene3D" id="3.15.10.20">
    <property type="entry name" value="Activator of Hsp90 ATPase Aha1, N-terminal domain"/>
    <property type="match status" value="1"/>
</dbReference>
<keyword evidence="6" id="KW-1185">Reference proteome</keyword>
<dbReference type="InterPro" id="IPR015310">
    <property type="entry name" value="AHSA1-like_N"/>
</dbReference>
<feature type="transmembrane region" description="Helical" evidence="3">
    <location>
        <begin position="148"/>
        <end position="166"/>
    </location>
</feature>
<evidence type="ECO:0000256" key="3">
    <source>
        <dbReference type="SAM" id="Phobius"/>
    </source>
</evidence>
<keyword evidence="3" id="KW-0472">Membrane</keyword>
<feature type="transmembrane region" description="Helical" evidence="3">
    <location>
        <begin position="23"/>
        <end position="49"/>
    </location>
</feature>
<dbReference type="GO" id="GO:0051087">
    <property type="term" value="F:protein-folding chaperone binding"/>
    <property type="evidence" value="ECO:0007669"/>
    <property type="project" value="InterPro"/>
</dbReference>
<feature type="transmembrane region" description="Helical" evidence="3">
    <location>
        <begin position="244"/>
        <end position="263"/>
    </location>
</feature>
<dbReference type="OrthoDB" id="567237at2759"/>
<keyword evidence="3" id="KW-1133">Transmembrane helix</keyword>
<reference evidence="5" key="1">
    <citation type="submission" date="2020-01" db="EMBL/GenBank/DDBJ databases">
        <authorList>
            <consortium name="DOE Joint Genome Institute"/>
            <person name="Haridas S."/>
            <person name="Albert R."/>
            <person name="Binder M."/>
            <person name="Bloem J."/>
            <person name="Labutti K."/>
            <person name="Salamov A."/>
            <person name="Andreopoulos B."/>
            <person name="Baker S.E."/>
            <person name="Barry K."/>
            <person name="Bills G."/>
            <person name="Bluhm B.H."/>
            <person name="Cannon C."/>
            <person name="Castanera R."/>
            <person name="Culley D.E."/>
            <person name="Daum C."/>
            <person name="Ezra D."/>
            <person name="Gonzalez J.B."/>
            <person name="Henrissat B."/>
            <person name="Kuo A."/>
            <person name="Liang C."/>
            <person name="Lipzen A."/>
            <person name="Lutzoni F."/>
            <person name="Magnuson J."/>
            <person name="Mondo S."/>
            <person name="Nolan M."/>
            <person name="Ohm R."/>
            <person name="Pangilinan J."/>
            <person name="Park H.-J."/>
            <person name="Ramirez L."/>
            <person name="Alfaro M."/>
            <person name="Sun H."/>
            <person name="Tritt A."/>
            <person name="Yoshinaga Y."/>
            <person name="Zwiers L.-H."/>
            <person name="Turgeon B.G."/>
            <person name="Goodwin S.B."/>
            <person name="Spatafora J.W."/>
            <person name="Crous P.W."/>
            <person name="Grigoriev I.V."/>
        </authorList>
    </citation>
    <scope>NUCLEOTIDE SEQUENCE</scope>
    <source>
        <strain evidence="5">CBS 394.84</strain>
    </source>
</reference>
<dbReference type="Proteomes" id="UP000800039">
    <property type="component" value="Unassembled WGS sequence"/>
</dbReference>
<feature type="domain" description="Activator of Hsp90 ATPase AHSA1-like N-terminal" evidence="4">
    <location>
        <begin position="530"/>
        <end position="663"/>
    </location>
</feature>
<dbReference type="Gene3D" id="3.30.530.20">
    <property type="match status" value="1"/>
</dbReference>
<comment type="caution">
    <text evidence="5">The sequence shown here is derived from an EMBL/GenBank/DDBJ whole genome shotgun (WGS) entry which is preliminary data.</text>
</comment>
<dbReference type="EMBL" id="ML976616">
    <property type="protein sequence ID" value="KAF1845150.1"/>
    <property type="molecule type" value="Genomic_DNA"/>
</dbReference>
<dbReference type="AlphaFoldDB" id="A0A9P4L7N1"/>
<evidence type="ECO:0000256" key="1">
    <source>
        <dbReference type="ARBA" id="ARBA00006817"/>
    </source>
</evidence>
<evidence type="ECO:0000256" key="2">
    <source>
        <dbReference type="SAM" id="MobiDB-lite"/>
    </source>
</evidence>